<proteinExistence type="inferred from homology"/>
<evidence type="ECO:0000256" key="1">
    <source>
        <dbReference type="ARBA" id="ARBA00004569"/>
    </source>
</evidence>
<evidence type="ECO:0000256" key="6">
    <source>
        <dbReference type="ARBA" id="ARBA00023157"/>
    </source>
</evidence>
<dbReference type="OrthoDB" id="1915887at2759"/>
<dbReference type="InterPro" id="IPR009069">
    <property type="entry name" value="Cys_alpha_HP_mot_SF"/>
</dbReference>
<reference evidence="9" key="1">
    <citation type="submission" date="2023-05" db="EMBL/GenBank/DDBJ databases">
        <title>Genome and transcriptome analyses reveal genes involved in the formation of fine ridges on petal epidermal cells in Hibiscus trionum.</title>
        <authorList>
            <person name="Koshimizu S."/>
            <person name="Masuda S."/>
            <person name="Ishii T."/>
            <person name="Shirasu K."/>
            <person name="Hoshino A."/>
            <person name="Arita M."/>
        </authorList>
    </citation>
    <scope>NUCLEOTIDE SEQUENCE</scope>
    <source>
        <strain evidence="9">Hamamatsu line</strain>
    </source>
</reference>
<evidence type="ECO:0000256" key="7">
    <source>
        <dbReference type="ARBA" id="ARBA00023186"/>
    </source>
</evidence>
<sequence length="166" mass="18229">MGKLNSSLILRSVVNAGRNLYIFQSSFSSSVSPFATHIDALDKKPMSGTGKGKKKDRFDSVGNALIVFNKMIGKHPKPSIMEFTKLLAAIVRMKHYAIVVSLSKPGICETATSTSGSEAKPKKKICCAFPKTKKLRDECLVEHGEEACAKWIEAHRICLRVEGFNV</sequence>
<evidence type="ECO:0008006" key="11">
    <source>
        <dbReference type="Google" id="ProtNLM"/>
    </source>
</evidence>
<feature type="binding site" evidence="8">
    <location>
        <position position="126"/>
    </location>
    <ligand>
        <name>Cu cation</name>
        <dbReference type="ChEBI" id="CHEBI:23378"/>
    </ligand>
</feature>
<keyword evidence="4 8" id="KW-0186">Copper</keyword>
<evidence type="ECO:0000313" key="9">
    <source>
        <dbReference type="EMBL" id="GMI63651.1"/>
    </source>
</evidence>
<evidence type="ECO:0000256" key="8">
    <source>
        <dbReference type="PIRSR" id="PIRSR607745-1"/>
    </source>
</evidence>
<dbReference type="PANTHER" id="PTHR16719">
    <property type="entry name" value="CYTOCHROME C OXIDASE COPPER CHAPERONE"/>
    <property type="match status" value="1"/>
</dbReference>
<dbReference type="Proteomes" id="UP001165190">
    <property type="component" value="Unassembled WGS sequence"/>
</dbReference>
<accession>A0A9W7LGW0</accession>
<evidence type="ECO:0000256" key="3">
    <source>
        <dbReference type="ARBA" id="ARBA00022723"/>
    </source>
</evidence>
<dbReference type="GO" id="GO:0005507">
    <property type="term" value="F:copper ion binding"/>
    <property type="evidence" value="ECO:0007669"/>
    <property type="project" value="InterPro"/>
</dbReference>
<keyword evidence="6" id="KW-1015">Disulfide bond</keyword>
<keyword evidence="10" id="KW-1185">Reference proteome</keyword>
<evidence type="ECO:0000256" key="2">
    <source>
        <dbReference type="ARBA" id="ARBA00009241"/>
    </source>
</evidence>
<dbReference type="InterPro" id="IPR007745">
    <property type="entry name" value="Cyt_c_oxidase_Cu-chaperone"/>
</dbReference>
<comment type="similarity">
    <text evidence="2">Belongs to the COX17 family.</text>
</comment>
<dbReference type="GO" id="GO:0005758">
    <property type="term" value="C:mitochondrial intermembrane space"/>
    <property type="evidence" value="ECO:0007669"/>
    <property type="project" value="UniProtKB-SubCell"/>
</dbReference>
<dbReference type="PANTHER" id="PTHR16719:SF0">
    <property type="entry name" value="CYTOCHROME C OXIDASE COPPER CHAPERONE"/>
    <property type="match status" value="1"/>
</dbReference>
<feature type="binding site" evidence="8">
    <location>
        <position position="127"/>
    </location>
    <ligand>
        <name>Cu cation</name>
        <dbReference type="ChEBI" id="CHEBI:23378"/>
    </ligand>
</feature>
<keyword evidence="5" id="KW-0496">Mitochondrion</keyword>
<evidence type="ECO:0000256" key="4">
    <source>
        <dbReference type="ARBA" id="ARBA00023008"/>
    </source>
</evidence>
<dbReference type="SUPFAM" id="SSF47072">
    <property type="entry name" value="Cysteine alpha-hairpin motif"/>
    <property type="match status" value="1"/>
</dbReference>
<dbReference type="FunFam" id="1.10.287.1130:FF:000003">
    <property type="entry name" value="Cytochrome c oxidase copper chaperone"/>
    <property type="match status" value="1"/>
</dbReference>
<dbReference type="AlphaFoldDB" id="A0A9W7LGW0"/>
<name>A0A9W7LGW0_HIBTR</name>
<protein>
    <recommendedName>
        <fullName evidence="11">Cytochrome c oxidase copper chaperone</fullName>
    </recommendedName>
</protein>
<dbReference type="Gene3D" id="1.10.287.1130">
    <property type="entry name" value="CytochromE C oxidase copper chaperone"/>
    <property type="match status" value="1"/>
</dbReference>
<organism evidence="9 10">
    <name type="scientific">Hibiscus trionum</name>
    <name type="common">Flower of an hour</name>
    <dbReference type="NCBI Taxonomy" id="183268"/>
    <lineage>
        <taxon>Eukaryota</taxon>
        <taxon>Viridiplantae</taxon>
        <taxon>Streptophyta</taxon>
        <taxon>Embryophyta</taxon>
        <taxon>Tracheophyta</taxon>
        <taxon>Spermatophyta</taxon>
        <taxon>Magnoliopsida</taxon>
        <taxon>eudicotyledons</taxon>
        <taxon>Gunneridae</taxon>
        <taxon>Pentapetalae</taxon>
        <taxon>rosids</taxon>
        <taxon>malvids</taxon>
        <taxon>Malvales</taxon>
        <taxon>Malvaceae</taxon>
        <taxon>Malvoideae</taxon>
        <taxon>Hibiscus</taxon>
    </lineage>
</organism>
<evidence type="ECO:0000313" key="10">
    <source>
        <dbReference type="Proteomes" id="UP001165190"/>
    </source>
</evidence>
<evidence type="ECO:0000256" key="5">
    <source>
        <dbReference type="ARBA" id="ARBA00023128"/>
    </source>
</evidence>
<dbReference type="GO" id="GO:0016531">
    <property type="term" value="F:copper chaperone activity"/>
    <property type="evidence" value="ECO:0007669"/>
    <property type="project" value="InterPro"/>
</dbReference>
<keyword evidence="3 8" id="KW-0479">Metal-binding</keyword>
<dbReference type="Pfam" id="PF05051">
    <property type="entry name" value="COX17"/>
    <property type="match status" value="1"/>
</dbReference>
<keyword evidence="7" id="KW-0143">Chaperone</keyword>
<gene>
    <name evidence="9" type="ORF">HRI_000034500</name>
</gene>
<dbReference type="EMBL" id="BSYR01000002">
    <property type="protein sequence ID" value="GMI63651.1"/>
    <property type="molecule type" value="Genomic_DNA"/>
</dbReference>
<comment type="subcellular location">
    <subcellularLocation>
        <location evidence="1">Mitochondrion intermembrane space</location>
    </subcellularLocation>
</comment>
<comment type="caution">
    <text evidence="9">The sequence shown here is derived from an EMBL/GenBank/DDBJ whole genome shotgun (WGS) entry which is preliminary data.</text>
</comment>